<dbReference type="PRINTS" id="PR00773">
    <property type="entry name" value="GRPEPROTEIN"/>
</dbReference>
<dbReference type="PANTHER" id="PTHR21237:SF23">
    <property type="entry name" value="GRPE PROTEIN HOMOLOG, MITOCHONDRIAL"/>
    <property type="match status" value="1"/>
</dbReference>
<dbReference type="RefSeq" id="WP_354643095.1">
    <property type="nucleotide sequence ID" value="NZ_CP159872.1"/>
</dbReference>
<dbReference type="GO" id="GO:0006457">
    <property type="term" value="P:protein folding"/>
    <property type="evidence" value="ECO:0007669"/>
    <property type="project" value="InterPro"/>
</dbReference>
<evidence type="ECO:0000256" key="7">
    <source>
        <dbReference type="SAM" id="MobiDB-lite"/>
    </source>
</evidence>
<dbReference type="PANTHER" id="PTHR21237">
    <property type="entry name" value="GRPE PROTEIN"/>
    <property type="match status" value="1"/>
</dbReference>
<comment type="function">
    <text evidence="3 4">Participates actively in the response to hyperosmotic and heat shock by preventing the aggregation of stress-denatured proteins, in association with DnaK and GrpE. It is the nucleotide exchange factor for DnaK and may function as a thermosensor. Unfolded proteins bind initially to DnaJ; upon interaction with the DnaJ-bound protein, DnaK hydrolyzes its bound ATP, resulting in the formation of a stable complex. GrpE releases ADP from DnaK; ATP binding to DnaK triggers the release of the substrate protein, thus completing the reaction cycle. Several rounds of ATP-dependent interactions between DnaJ, DnaK and GrpE are required for fully efficient folding.</text>
</comment>
<dbReference type="InterPro" id="IPR009012">
    <property type="entry name" value="GrpE_head"/>
</dbReference>
<feature type="compositionally biased region" description="Pro residues" evidence="7">
    <location>
        <begin position="12"/>
        <end position="26"/>
    </location>
</feature>
<evidence type="ECO:0000256" key="5">
    <source>
        <dbReference type="RuleBase" id="RU004478"/>
    </source>
</evidence>
<dbReference type="Pfam" id="PF01025">
    <property type="entry name" value="GrpE"/>
    <property type="match status" value="1"/>
</dbReference>
<sequence>MSEHTGGSGPDAGPPDQPPTAAPAVPPGEAMAPEPPPGPEQQLAERTADLQRLQAEYENYRKRVHRDRLAVREIAVVNVLTRLLPALDALDAARALGELTGGLRAVAGLLESELGELGLQSFGEPGEPFDPSVHEAVGSVDAGADVEPFCVEVVRPGYRVGDHLLRPAEVVVARAERPFPG</sequence>
<comment type="similarity">
    <text evidence="1 3 5">Belongs to the GrpE family.</text>
</comment>
<evidence type="ECO:0000256" key="3">
    <source>
        <dbReference type="HAMAP-Rule" id="MF_01151"/>
    </source>
</evidence>
<name>A0AAU8K299_9ACTN</name>
<keyword evidence="3" id="KW-0963">Cytoplasm</keyword>
<evidence type="ECO:0000256" key="2">
    <source>
        <dbReference type="ARBA" id="ARBA00023186"/>
    </source>
</evidence>
<keyword evidence="3 4" id="KW-0346">Stress response</keyword>
<feature type="compositionally biased region" description="Gly residues" evidence="7">
    <location>
        <begin position="1"/>
        <end position="10"/>
    </location>
</feature>
<dbReference type="SUPFAM" id="SSF58014">
    <property type="entry name" value="Coiled-coil domain of nucleotide exchange factor GrpE"/>
    <property type="match status" value="1"/>
</dbReference>
<dbReference type="AlphaFoldDB" id="A0AAU8K299"/>
<evidence type="ECO:0000313" key="8">
    <source>
        <dbReference type="EMBL" id="XCM82167.1"/>
    </source>
</evidence>
<dbReference type="GO" id="GO:0051087">
    <property type="term" value="F:protein-folding chaperone binding"/>
    <property type="evidence" value="ECO:0007669"/>
    <property type="project" value="InterPro"/>
</dbReference>
<keyword evidence="6" id="KW-0175">Coiled coil</keyword>
<proteinExistence type="inferred from homology"/>
<feature type="region of interest" description="Disordered" evidence="7">
    <location>
        <begin position="1"/>
        <end position="42"/>
    </location>
</feature>
<dbReference type="Gene3D" id="3.90.20.20">
    <property type="match status" value="1"/>
</dbReference>
<keyword evidence="2 3" id="KW-0143">Chaperone</keyword>
<dbReference type="KEGG" id="kcm:ABWK59_26300"/>
<evidence type="ECO:0000256" key="4">
    <source>
        <dbReference type="RuleBase" id="RU000639"/>
    </source>
</evidence>
<dbReference type="PROSITE" id="PS01071">
    <property type="entry name" value="GRPE"/>
    <property type="match status" value="1"/>
</dbReference>
<reference evidence="8" key="1">
    <citation type="submission" date="2024-06" db="EMBL/GenBank/DDBJ databases">
        <title>The genome sequences of Kitasatospora sp. strain HUAS MG31.</title>
        <authorList>
            <person name="Mo P."/>
        </authorList>
    </citation>
    <scope>NUCLEOTIDE SEQUENCE</scope>
    <source>
        <strain evidence="8">HUAS MG31</strain>
    </source>
</reference>
<gene>
    <name evidence="3 8" type="primary">grpE</name>
    <name evidence="8" type="ORF">ABWK59_26300</name>
</gene>
<comment type="subunit">
    <text evidence="3">Homodimer.</text>
</comment>
<dbReference type="EMBL" id="CP159872">
    <property type="protein sequence ID" value="XCM82167.1"/>
    <property type="molecule type" value="Genomic_DNA"/>
</dbReference>
<dbReference type="GO" id="GO:0000774">
    <property type="term" value="F:adenyl-nucleotide exchange factor activity"/>
    <property type="evidence" value="ECO:0007669"/>
    <property type="project" value="InterPro"/>
</dbReference>
<dbReference type="CDD" id="cd00446">
    <property type="entry name" value="GrpE"/>
    <property type="match status" value="1"/>
</dbReference>
<dbReference type="GO" id="GO:0005737">
    <property type="term" value="C:cytoplasm"/>
    <property type="evidence" value="ECO:0007669"/>
    <property type="project" value="UniProtKB-SubCell"/>
</dbReference>
<feature type="coiled-coil region" evidence="6">
    <location>
        <begin position="43"/>
        <end position="70"/>
    </location>
</feature>
<dbReference type="InterPro" id="IPR013805">
    <property type="entry name" value="GrpE_CC"/>
</dbReference>
<dbReference type="InterPro" id="IPR000740">
    <property type="entry name" value="GrpE"/>
</dbReference>
<dbReference type="GO" id="GO:0042803">
    <property type="term" value="F:protein homodimerization activity"/>
    <property type="evidence" value="ECO:0007669"/>
    <property type="project" value="InterPro"/>
</dbReference>
<accession>A0AAU8K299</accession>
<evidence type="ECO:0000256" key="1">
    <source>
        <dbReference type="ARBA" id="ARBA00009054"/>
    </source>
</evidence>
<comment type="subcellular location">
    <subcellularLocation>
        <location evidence="3">Cytoplasm</location>
    </subcellularLocation>
</comment>
<evidence type="ECO:0000256" key="6">
    <source>
        <dbReference type="SAM" id="Coils"/>
    </source>
</evidence>
<dbReference type="Gene3D" id="2.30.22.10">
    <property type="entry name" value="Head domain of nucleotide exchange factor GrpE"/>
    <property type="match status" value="1"/>
</dbReference>
<protein>
    <recommendedName>
        <fullName evidence="3 4">Protein GrpE</fullName>
    </recommendedName>
    <alternativeName>
        <fullName evidence="3">HSP-70 cofactor</fullName>
    </alternativeName>
</protein>
<organism evidence="8">
    <name type="scientific">Kitasatospora camelliae</name>
    <dbReference type="NCBI Taxonomy" id="3156397"/>
    <lineage>
        <taxon>Bacteria</taxon>
        <taxon>Bacillati</taxon>
        <taxon>Actinomycetota</taxon>
        <taxon>Actinomycetes</taxon>
        <taxon>Kitasatosporales</taxon>
        <taxon>Streptomycetaceae</taxon>
        <taxon>Kitasatospora</taxon>
    </lineage>
</organism>
<dbReference type="GO" id="GO:0051082">
    <property type="term" value="F:unfolded protein binding"/>
    <property type="evidence" value="ECO:0007669"/>
    <property type="project" value="TreeGrafter"/>
</dbReference>
<dbReference type="SUPFAM" id="SSF51064">
    <property type="entry name" value="Head domain of nucleotide exchange factor GrpE"/>
    <property type="match status" value="1"/>
</dbReference>
<dbReference type="HAMAP" id="MF_01151">
    <property type="entry name" value="GrpE"/>
    <property type="match status" value="1"/>
</dbReference>